<dbReference type="EMBL" id="CP021354">
    <property type="protein sequence ID" value="AWK74124.1"/>
    <property type="molecule type" value="Genomic_DNA"/>
</dbReference>
<feature type="domain" description="Condensation" evidence="1">
    <location>
        <begin position="52"/>
        <end position="458"/>
    </location>
</feature>
<evidence type="ECO:0000259" key="1">
    <source>
        <dbReference type="Pfam" id="PF00668"/>
    </source>
</evidence>
<accession>A0A2S2BZZ3</accession>
<dbReference type="RefSeq" id="WP_204164812.1">
    <property type="nucleotide sequence ID" value="NZ_CP021354.1"/>
</dbReference>
<dbReference type="Gene3D" id="3.30.559.10">
    <property type="entry name" value="Chloramphenicol acetyltransferase-like domain"/>
    <property type="match status" value="1"/>
</dbReference>
<gene>
    <name evidence="2" type="ORF">CBI38_23810</name>
</gene>
<dbReference type="GO" id="GO:0005737">
    <property type="term" value="C:cytoplasm"/>
    <property type="evidence" value="ECO:0007669"/>
    <property type="project" value="TreeGrafter"/>
</dbReference>
<evidence type="ECO:0000313" key="2">
    <source>
        <dbReference type="EMBL" id="AWK74124.1"/>
    </source>
</evidence>
<dbReference type="KEGG" id="roz:CBI38_23810"/>
<name>A0A2S2BZZ3_9NOCA</name>
<dbReference type="AlphaFoldDB" id="A0A2S2BZZ3"/>
<dbReference type="GO" id="GO:0043041">
    <property type="term" value="P:amino acid activation for nonribosomal peptide biosynthetic process"/>
    <property type="evidence" value="ECO:0007669"/>
    <property type="project" value="TreeGrafter"/>
</dbReference>
<evidence type="ECO:0000313" key="3">
    <source>
        <dbReference type="Proteomes" id="UP000245711"/>
    </source>
</evidence>
<dbReference type="InterPro" id="IPR001242">
    <property type="entry name" value="Condensation_dom"/>
</dbReference>
<dbReference type="PANTHER" id="PTHR45527:SF1">
    <property type="entry name" value="FATTY ACID SYNTHASE"/>
    <property type="match status" value="1"/>
</dbReference>
<dbReference type="SUPFAM" id="SSF52777">
    <property type="entry name" value="CoA-dependent acyltransferases"/>
    <property type="match status" value="2"/>
</dbReference>
<dbReference type="PANTHER" id="PTHR45527">
    <property type="entry name" value="NONRIBOSOMAL PEPTIDE SYNTHETASE"/>
    <property type="match status" value="1"/>
</dbReference>
<dbReference type="Gene3D" id="3.30.559.30">
    <property type="entry name" value="Nonribosomal peptide synthetase, condensation domain"/>
    <property type="match status" value="1"/>
</dbReference>
<dbReference type="GO" id="GO:0008610">
    <property type="term" value="P:lipid biosynthetic process"/>
    <property type="evidence" value="ECO:0007669"/>
    <property type="project" value="UniProtKB-ARBA"/>
</dbReference>
<sequence>MHVTSIDRYDIEPGTLTEWTLRPTAASLKSDIPPSYNQRFHLDTARAHGFGRSVWMAGSLDLPGTLDRSAVRRTFEIFIRRHDALWTGFDVHPTRIERLMVPPDAVALKESDPVRFDDPVSLRAHLRTRFTAECDPLTFPAYLFAIVQRPTSSTVIAAFDHTIVDGLSLVIALRELRQIYDLITSAPVMDDTQIGRVLSDPGSFISYCETEAVDTAVDDSDPRIRVWSRFYERCGGTAPTFPLDLGVEEGRPARQASDVRLLLDGPDTARLEENCLRAGGSMFTGVLSAIGTALQREGGPLHLPLQFPLHTRHNHRWKDSIGWLTATAPIVVPVSAYGSFESTLTGTHASFRTALSLKGLSMEQVRRGVGDGYRRTRTDLFMVSYIDYRKVACPEQLRAMNAHHISNVTVCDDAQFWVSRTGEGLSLRSRYPDTATAHSTISRFLDQLESVFTEVVRNDITTPVPAYS</sequence>
<dbReference type="Proteomes" id="UP000245711">
    <property type="component" value="Chromosome"/>
</dbReference>
<dbReference type="GO" id="GO:0044550">
    <property type="term" value="P:secondary metabolite biosynthetic process"/>
    <property type="evidence" value="ECO:0007669"/>
    <property type="project" value="TreeGrafter"/>
</dbReference>
<dbReference type="InterPro" id="IPR023213">
    <property type="entry name" value="CAT-like_dom_sf"/>
</dbReference>
<dbReference type="GO" id="GO:0003824">
    <property type="term" value="F:catalytic activity"/>
    <property type="evidence" value="ECO:0007669"/>
    <property type="project" value="InterPro"/>
</dbReference>
<protein>
    <submittedName>
        <fullName evidence="2">Condensation protein</fullName>
    </submittedName>
</protein>
<keyword evidence="3" id="KW-1185">Reference proteome</keyword>
<dbReference type="GO" id="GO:0031177">
    <property type="term" value="F:phosphopantetheine binding"/>
    <property type="evidence" value="ECO:0007669"/>
    <property type="project" value="TreeGrafter"/>
</dbReference>
<dbReference type="Pfam" id="PF00668">
    <property type="entry name" value="Condensation"/>
    <property type="match status" value="1"/>
</dbReference>
<reference evidence="2 3" key="1">
    <citation type="submission" date="2017-05" db="EMBL/GenBank/DDBJ databases">
        <title>Isolation of Rhodococcus sp. S2-17 biodegrading of BP-3.</title>
        <authorList>
            <person name="Lee Y."/>
            <person name="Kim K.H."/>
            <person name="Chun B.H."/>
            <person name="Jung H.S."/>
            <person name="Jeon C.O."/>
        </authorList>
    </citation>
    <scope>NUCLEOTIDE SEQUENCE [LARGE SCALE GENOMIC DNA]</scope>
    <source>
        <strain evidence="2 3">S2-17</strain>
    </source>
</reference>
<proteinExistence type="predicted"/>
<organism evidence="2 3">
    <name type="scientific">Rhodococcus oxybenzonivorans</name>
    <dbReference type="NCBI Taxonomy" id="1990687"/>
    <lineage>
        <taxon>Bacteria</taxon>
        <taxon>Bacillati</taxon>
        <taxon>Actinomycetota</taxon>
        <taxon>Actinomycetes</taxon>
        <taxon>Mycobacteriales</taxon>
        <taxon>Nocardiaceae</taxon>
        <taxon>Rhodococcus</taxon>
    </lineage>
</organism>